<gene>
    <name evidence="9" type="ORF">EC844_10390</name>
</gene>
<dbReference type="PROSITE" id="PS00543">
    <property type="entry name" value="HLYD_FAMILY"/>
    <property type="match status" value="1"/>
</dbReference>
<comment type="similarity">
    <text evidence="2">Belongs to the membrane fusion protein (MFP) (TC 8.A.1) family.</text>
</comment>
<comment type="subcellular location">
    <subcellularLocation>
        <location evidence="1">Membrane</location>
        <topology evidence="1">Single-pass membrane protein</topology>
    </subcellularLocation>
</comment>
<evidence type="ECO:0000313" key="10">
    <source>
        <dbReference type="Proteomes" id="UP000294963"/>
    </source>
</evidence>
<feature type="transmembrane region" description="Helical" evidence="7">
    <location>
        <begin position="36"/>
        <end position="56"/>
    </location>
</feature>
<comment type="caution">
    <text evidence="9">The sequence shown here is derived from an EMBL/GenBank/DDBJ whole genome shotgun (WGS) entry which is preliminary data.</text>
</comment>
<dbReference type="PRINTS" id="PR01490">
    <property type="entry name" value="RTXTOXIND"/>
</dbReference>
<name>A0A4R1Y2R5_ACICA</name>
<feature type="domain" description="AprE-like beta-barrel" evidence="8">
    <location>
        <begin position="312"/>
        <end position="401"/>
    </location>
</feature>
<evidence type="ECO:0000256" key="5">
    <source>
        <dbReference type="ARBA" id="ARBA00022989"/>
    </source>
</evidence>
<keyword evidence="6 7" id="KW-0472">Membrane</keyword>
<dbReference type="PANTHER" id="PTHR30386">
    <property type="entry name" value="MEMBRANE FUSION SUBUNIT OF EMRAB-TOLC MULTIDRUG EFFLUX PUMP"/>
    <property type="match status" value="1"/>
</dbReference>
<evidence type="ECO:0000256" key="1">
    <source>
        <dbReference type="ARBA" id="ARBA00004167"/>
    </source>
</evidence>
<evidence type="ECO:0000256" key="4">
    <source>
        <dbReference type="ARBA" id="ARBA00022692"/>
    </source>
</evidence>
<dbReference type="PANTHER" id="PTHR30386:SF28">
    <property type="entry name" value="EXPORTED PROTEIN"/>
    <property type="match status" value="1"/>
</dbReference>
<dbReference type="InterPro" id="IPR058982">
    <property type="entry name" value="Beta-barrel_AprE"/>
</dbReference>
<keyword evidence="3" id="KW-0813">Transport</keyword>
<dbReference type="InterPro" id="IPR006144">
    <property type="entry name" value="Secretion_HlyD_CS"/>
</dbReference>
<dbReference type="GO" id="GO:0016020">
    <property type="term" value="C:membrane"/>
    <property type="evidence" value="ECO:0007669"/>
    <property type="project" value="UniProtKB-SubCell"/>
</dbReference>
<reference evidence="9 10" key="1">
    <citation type="submission" date="2019-03" db="EMBL/GenBank/DDBJ databases">
        <title>Genomic analyses of the natural microbiome of Caenorhabditis elegans.</title>
        <authorList>
            <person name="Samuel B."/>
        </authorList>
    </citation>
    <scope>NUCLEOTIDE SEQUENCE [LARGE SCALE GENOMIC DNA]</scope>
    <source>
        <strain evidence="9 10">JUb89</strain>
    </source>
</reference>
<evidence type="ECO:0000259" key="8">
    <source>
        <dbReference type="Pfam" id="PF26002"/>
    </source>
</evidence>
<evidence type="ECO:0000256" key="6">
    <source>
        <dbReference type="ARBA" id="ARBA00023136"/>
    </source>
</evidence>
<dbReference type="OrthoDB" id="9775513at2"/>
<dbReference type="InterPro" id="IPR050739">
    <property type="entry name" value="MFP"/>
</dbReference>
<keyword evidence="10" id="KW-1185">Reference proteome</keyword>
<evidence type="ECO:0000256" key="3">
    <source>
        <dbReference type="ARBA" id="ARBA00022448"/>
    </source>
</evidence>
<keyword evidence="5 7" id="KW-1133">Transmembrane helix</keyword>
<accession>A0A4R1Y2R5</accession>
<evidence type="ECO:0000256" key="7">
    <source>
        <dbReference type="SAM" id="Phobius"/>
    </source>
</evidence>
<sequence length="430" mass="48948">MDSQDSANKIFRQDFIDAKKNRWLGQAVLISAVPTYYYVLSVVAVIILLLGFIIFAQFTRRIQVTGEVVSLPQPNTIIAPQQGTIIKTDLTTGQFVKKGQALLQLDVSRNSNSGNSSQHALDAVAKQLADVESIMQKLKQNKATTLANLSSQLEKTRVTNQHSIQRYFAAQKGLSEMQKIADDYARYLKQGLVNREQVNQLRYLYFERQNAVENLYSQLTEQSIRIQDFEKEIATRGTEINTQILQYQVQYNDLLRQQTDLNASHVMLIKAPQSGFVENMIINQGQMVNAGDSLLQLSPSQHEQFSVILWLPNHSIPYIQIGDAVNLRYQAFPFEKFGQFAGKIEQISRVPATDHELARYRSAPKNTEAAYYKVSISPAQHQVHWQQQSLRLASGMQTDATLFLEKRPIYQWILAPLYELSHRVTGLTHE</sequence>
<proteinExistence type="inferred from homology"/>
<dbReference type="AlphaFoldDB" id="A0A4R1Y2R5"/>
<dbReference type="Pfam" id="PF26002">
    <property type="entry name" value="Beta-barrel_AprE"/>
    <property type="match status" value="1"/>
</dbReference>
<organism evidence="9 10">
    <name type="scientific">Acinetobacter calcoaceticus</name>
    <dbReference type="NCBI Taxonomy" id="471"/>
    <lineage>
        <taxon>Bacteria</taxon>
        <taxon>Pseudomonadati</taxon>
        <taxon>Pseudomonadota</taxon>
        <taxon>Gammaproteobacteria</taxon>
        <taxon>Moraxellales</taxon>
        <taxon>Moraxellaceae</taxon>
        <taxon>Acinetobacter</taxon>
        <taxon>Acinetobacter calcoaceticus/baumannii complex</taxon>
    </lineage>
</organism>
<dbReference type="Proteomes" id="UP000294963">
    <property type="component" value="Unassembled WGS sequence"/>
</dbReference>
<dbReference type="EMBL" id="SLVJ01000003">
    <property type="protein sequence ID" value="TCM69145.1"/>
    <property type="molecule type" value="Genomic_DNA"/>
</dbReference>
<dbReference type="Gene3D" id="2.40.50.100">
    <property type="match status" value="1"/>
</dbReference>
<keyword evidence="4 7" id="KW-0812">Transmembrane</keyword>
<dbReference type="GO" id="GO:0009306">
    <property type="term" value="P:protein secretion"/>
    <property type="evidence" value="ECO:0007669"/>
    <property type="project" value="InterPro"/>
</dbReference>
<evidence type="ECO:0000313" key="9">
    <source>
        <dbReference type="EMBL" id="TCM69145.1"/>
    </source>
</evidence>
<protein>
    <submittedName>
        <fullName evidence="9">Membrane fusion protein</fullName>
    </submittedName>
</protein>
<evidence type="ECO:0000256" key="2">
    <source>
        <dbReference type="ARBA" id="ARBA00009477"/>
    </source>
</evidence>